<dbReference type="RefSeq" id="WP_386405416.1">
    <property type="nucleotide sequence ID" value="NZ_JBHSPT010000105.1"/>
</dbReference>
<dbReference type="Gene3D" id="1.10.1200.10">
    <property type="entry name" value="ACP-like"/>
    <property type="match status" value="1"/>
</dbReference>
<evidence type="ECO:0000313" key="2">
    <source>
        <dbReference type="EMBL" id="MFC6060044.1"/>
    </source>
</evidence>
<dbReference type="InterPro" id="IPR009081">
    <property type="entry name" value="PP-bd_ACP"/>
</dbReference>
<comment type="caution">
    <text evidence="2">The sequence shown here is derived from an EMBL/GenBank/DDBJ whole genome shotgun (WGS) entry which is preliminary data.</text>
</comment>
<evidence type="ECO:0000313" key="3">
    <source>
        <dbReference type="Proteomes" id="UP001596242"/>
    </source>
</evidence>
<organism evidence="2 3">
    <name type="scientific">Streptomyces pratens</name>
    <dbReference type="NCBI Taxonomy" id="887456"/>
    <lineage>
        <taxon>Bacteria</taxon>
        <taxon>Bacillati</taxon>
        <taxon>Actinomycetota</taxon>
        <taxon>Actinomycetes</taxon>
        <taxon>Kitasatosporales</taxon>
        <taxon>Streptomycetaceae</taxon>
        <taxon>Streptomyces</taxon>
    </lineage>
</organism>
<reference evidence="3" key="1">
    <citation type="journal article" date="2019" name="Int. J. Syst. Evol. Microbiol.">
        <title>The Global Catalogue of Microorganisms (GCM) 10K type strain sequencing project: providing services to taxonomists for standard genome sequencing and annotation.</title>
        <authorList>
            <consortium name="The Broad Institute Genomics Platform"/>
            <consortium name="The Broad Institute Genome Sequencing Center for Infectious Disease"/>
            <person name="Wu L."/>
            <person name="Ma J."/>
        </authorList>
    </citation>
    <scope>NUCLEOTIDE SEQUENCE [LARGE SCALE GENOMIC DNA]</scope>
    <source>
        <strain evidence="3">JCM 12763</strain>
    </source>
</reference>
<evidence type="ECO:0000259" key="1">
    <source>
        <dbReference type="PROSITE" id="PS50075"/>
    </source>
</evidence>
<accession>A0ABW1M9F3</accession>
<dbReference type="EMBL" id="JBHSPT010000105">
    <property type="protein sequence ID" value="MFC6060044.1"/>
    <property type="molecule type" value="Genomic_DNA"/>
</dbReference>
<sequence length="87" mass="9140">MESNLYPSGASTGEAVGLAESLWSEILGPDADTSTGFLENGGDSFRAVLLATRLYELTGREIEYLDVLEADEAGAIARLLTTDTPGS</sequence>
<proteinExistence type="predicted"/>
<protein>
    <submittedName>
        <fullName evidence="2">Phosphopantetheine-binding protein</fullName>
    </submittedName>
</protein>
<dbReference type="InterPro" id="IPR036736">
    <property type="entry name" value="ACP-like_sf"/>
</dbReference>
<dbReference type="Proteomes" id="UP001596242">
    <property type="component" value="Unassembled WGS sequence"/>
</dbReference>
<gene>
    <name evidence="2" type="ORF">ACFP50_32995</name>
</gene>
<keyword evidence="3" id="KW-1185">Reference proteome</keyword>
<dbReference type="Pfam" id="PF00550">
    <property type="entry name" value="PP-binding"/>
    <property type="match status" value="1"/>
</dbReference>
<dbReference type="SUPFAM" id="SSF47336">
    <property type="entry name" value="ACP-like"/>
    <property type="match status" value="1"/>
</dbReference>
<name>A0ABW1M9F3_9ACTN</name>
<dbReference type="PROSITE" id="PS50075">
    <property type="entry name" value="CARRIER"/>
    <property type="match status" value="1"/>
</dbReference>
<feature type="domain" description="Carrier" evidence="1">
    <location>
        <begin position="10"/>
        <end position="84"/>
    </location>
</feature>